<protein>
    <submittedName>
        <fullName evidence="2">Choice-of-anchor P family protein</fullName>
    </submittedName>
</protein>
<sequence length="417" mass="43559">MRRFLPLGATTALAVATAILTVPGSTQALVADRAAATKVKTEFAMKATGYGTRVQGGSVPVQSGTTAYQTIGCTNKAGLARRNDVAAVTLPGLGQVDGIRTRVNTYTNEKKGRTSVVSQHDVAKVTLGGQLTLTAVSSKATVWHDKDGFHKKVETSIGGIRAGGDTFPIPTPNVPIAIPGLATIYLGDQNGYANKEGAYAAGNAIKVVLEPSDTVIRIAHSAAKINRGVKVGRFRGQAHGTQVDALDENVRSGPNPLSYMPCQGTAGKVREKSVAGVDLAGEIVVGAVRNRQMGEQNNKRATGFEESTIAGIKLGPLQINAIKARANVTRFRDGRIKRNANGTTIGEIVVDGESQAIPPPGQALEIPGLLRLEANVVEKTRLGIKVTAVRLTLLDGTGATVNLGNARLEIKPSGVKK</sequence>
<feature type="signal peptide" evidence="1">
    <location>
        <begin position="1"/>
        <end position="28"/>
    </location>
</feature>
<keyword evidence="3" id="KW-1185">Reference proteome</keyword>
<accession>A0ABT8FFU9</accession>
<name>A0ABT8FFU9_9ACTN</name>
<gene>
    <name evidence="2" type="ORF">QWY28_10685</name>
</gene>
<evidence type="ECO:0000313" key="2">
    <source>
        <dbReference type="EMBL" id="MDN4173410.1"/>
    </source>
</evidence>
<dbReference type="RefSeq" id="WP_300952518.1">
    <property type="nucleotide sequence ID" value="NZ_JAUHJQ010000003.1"/>
</dbReference>
<comment type="caution">
    <text evidence="2">The sequence shown here is derived from an EMBL/GenBank/DDBJ whole genome shotgun (WGS) entry which is preliminary data.</text>
</comment>
<dbReference type="Proteomes" id="UP001168620">
    <property type="component" value="Unassembled WGS sequence"/>
</dbReference>
<evidence type="ECO:0000256" key="1">
    <source>
        <dbReference type="SAM" id="SignalP"/>
    </source>
</evidence>
<organism evidence="2 3">
    <name type="scientific">Nocardioides oceani</name>
    <dbReference type="NCBI Taxonomy" id="3058369"/>
    <lineage>
        <taxon>Bacteria</taxon>
        <taxon>Bacillati</taxon>
        <taxon>Actinomycetota</taxon>
        <taxon>Actinomycetes</taxon>
        <taxon>Propionibacteriales</taxon>
        <taxon>Nocardioidaceae</taxon>
        <taxon>Nocardioides</taxon>
    </lineage>
</organism>
<dbReference type="EMBL" id="JAUHJQ010000003">
    <property type="protein sequence ID" value="MDN4173410.1"/>
    <property type="molecule type" value="Genomic_DNA"/>
</dbReference>
<dbReference type="NCBIfam" id="NF040603">
    <property type="entry name" value="choice_anch_P"/>
    <property type="match status" value="2"/>
</dbReference>
<keyword evidence="1" id="KW-0732">Signal</keyword>
<proteinExistence type="predicted"/>
<feature type="chain" id="PRO_5045998486" evidence="1">
    <location>
        <begin position="29"/>
        <end position="417"/>
    </location>
</feature>
<reference evidence="2" key="1">
    <citation type="submission" date="2023-06" db="EMBL/GenBank/DDBJ databases">
        <title>Draft genome sequence of Nocardioides sp. SOB77.</title>
        <authorList>
            <person name="Zhang G."/>
        </authorList>
    </citation>
    <scope>NUCLEOTIDE SEQUENCE</scope>
    <source>
        <strain evidence="2">SOB77</strain>
    </source>
</reference>
<evidence type="ECO:0000313" key="3">
    <source>
        <dbReference type="Proteomes" id="UP001168620"/>
    </source>
</evidence>